<gene>
    <name evidence="7" type="ORF">OIU84_020335</name>
</gene>
<evidence type="ECO:0000256" key="4">
    <source>
        <dbReference type="ARBA" id="ARBA00022777"/>
    </source>
</evidence>
<dbReference type="PANTHER" id="PTHR43895">
    <property type="entry name" value="CALCIUM/CALMODULIN-DEPENDENT PROTEIN KINASE KINASE-RELATED"/>
    <property type="match status" value="1"/>
</dbReference>
<dbReference type="GO" id="GO:0005524">
    <property type="term" value="F:ATP binding"/>
    <property type="evidence" value="ECO:0007669"/>
    <property type="project" value="UniProtKB-KW"/>
</dbReference>
<keyword evidence="1" id="KW-0723">Serine/threonine-protein kinase</keyword>
<keyword evidence="5" id="KW-0067">ATP-binding</keyword>
<dbReference type="InterPro" id="IPR000719">
    <property type="entry name" value="Prot_kinase_dom"/>
</dbReference>
<dbReference type="Gene3D" id="1.10.510.10">
    <property type="entry name" value="Transferase(Phosphotransferase) domain 1"/>
    <property type="match status" value="1"/>
</dbReference>
<feature type="domain" description="Protein kinase" evidence="6">
    <location>
        <begin position="1"/>
        <end position="102"/>
    </location>
</feature>
<dbReference type="GO" id="GO:0004674">
    <property type="term" value="F:protein serine/threonine kinase activity"/>
    <property type="evidence" value="ECO:0007669"/>
    <property type="project" value="UniProtKB-KW"/>
</dbReference>
<dbReference type="AlphaFoldDB" id="A0AAD6KTK1"/>
<evidence type="ECO:0000256" key="2">
    <source>
        <dbReference type="ARBA" id="ARBA00022679"/>
    </source>
</evidence>
<proteinExistence type="predicted"/>
<dbReference type="PANTHER" id="PTHR43895:SF145">
    <property type="entry name" value="CBL-INTERACTING SERINE_THREONINE-PROTEIN KINASE 9"/>
    <property type="match status" value="1"/>
</dbReference>
<dbReference type="SUPFAM" id="SSF56112">
    <property type="entry name" value="Protein kinase-like (PK-like)"/>
    <property type="match status" value="1"/>
</dbReference>
<dbReference type="Pfam" id="PF00069">
    <property type="entry name" value="Pkinase"/>
    <property type="match status" value="1"/>
</dbReference>
<dbReference type="Proteomes" id="UP001162972">
    <property type="component" value="Chromosome 8"/>
</dbReference>
<evidence type="ECO:0000256" key="1">
    <source>
        <dbReference type="ARBA" id="ARBA00022527"/>
    </source>
</evidence>
<dbReference type="EMBL" id="JAPFFJ010000004">
    <property type="protein sequence ID" value="KAJ6428640.1"/>
    <property type="molecule type" value="Genomic_DNA"/>
</dbReference>
<dbReference type="PROSITE" id="PS50011">
    <property type="entry name" value="PROTEIN_KINASE_DOM"/>
    <property type="match status" value="1"/>
</dbReference>
<evidence type="ECO:0000313" key="7">
    <source>
        <dbReference type="EMBL" id="KAJ6428640.1"/>
    </source>
</evidence>
<name>A0AAD6KTK1_9ROSI</name>
<keyword evidence="2" id="KW-0808">Transferase</keyword>
<comment type="caution">
    <text evidence="7">The sequence shown here is derived from an EMBL/GenBank/DDBJ whole genome shotgun (WGS) entry which is preliminary data.</text>
</comment>
<dbReference type="InterPro" id="IPR008271">
    <property type="entry name" value="Ser/Thr_kinase_AS"/>
</dbReference>
<keyword evidence="4" id="KW-0418">Kinase</keyword>
<evidence type="ECO:0000256" key="3">
    <source>
        <dbReference type="ARBA" id="ARBA00022741"/>
    </source>
</evidence>
<accession>A0AAD6KTK1</accession>
<organism evidence="7 8">
    <name type="scientific">Salix udensis</name>
    <dbReference type="NCBI Taxonomy" id="889485"/>
    <lineage>
        <taxon>Eukaryota</taxon>
        <taxon>Viridiplantae</taxon>
        <taxon>Streptophyta</taxon>
        <taxon>Embryophyta</taxon>
        <taxon>Tracheophyta</taxon>
        <taxon>Spermatophyta</taxon>
        <taxon>Magnoliopsida</taxon>
        <taxon>eudicotyledons</taxon>
        <taxon>Gunneridae</taxon>
        <taxon>Pentapetalae</taxon>
        <taxon>rosids</taxon>
        <taxon>fabids</taxon>
        <taxon>Malpighiales</taxon>
        <taxon>Salicaceae</taxon>
        <taxon>Saliceae</taxon>
        <taxon>Salix</taxon>
    </lineage>
</organism>
<protein>
    <recommendedName>
        <fullName evidence="6">Protein kinase domain-containing protein</fullName>
    </recommendedName>
</protein>
<dbReference type="InterPro" id="IPR011009">
    <property type="entry name" value="Kinase-like_dom_sf"/>
</dbReference>
<evidence type="ECO:0000313" key="8">
    <source>
        <dbReference type="Proteomes" id="UP001162972"/>
    </source>
</evidence>
<reference evidence="7 8" key="1">
    <citation type="journal article" date="2023" name="Int. J. Mol. Sci.">
        <title>De Novo Assembly and Annotation of 11 Diverse Shrub Willow (Salix) Genomes Reveals Novel Gene Organization in Sex-Linked Regions.</title>
        <authorList>
            <person name="Hyden B."/>
            <person name="Feng K."/>
            <person name="Yates T.B."/>
            <person name="Jawdy S."/>
            <person name="Cereghino C."/>
            <person name="Smart L.B."/>
            <person name="Muchero W."/>
        </authorList>
    </citation>
    <scope>NUCLEOTIDE SEQUENCE [LARGE SCALE GENOMIC DNA]</scope>
    <source>
        <tissue evidence="7">Shoot tip</tissue>
    </source>
</reference>
<keyword evidence="8" id="KW-1185">Reference proteome</keyword>
<sequence length="102" mass="11613">MRLVGILLPNMYYLSVCLLHFQRILGQILAAVHHCHSRRVSHRDLKPANLLVDQKKYTLKVADSGFSIPHKKQNARLRSPSCFKGKTMKFGNTRSVLNIANT</sequence>
<evidence type="ECO:0000259" key="6">
    <source>
        <dbReference type="PROSITE" id="PS50011"/>
    </source>
</evidence>
<keyword evidence="3" id="KW-0547">Nucleotide-binding</keyword>
<dbReference type="PROSITE" id="PS00108">
    <property type="entry name" value="PROTEIN_KINASE_ST"/>
    <property type="match status" value="1"/>
</dbReference>
<dbReference type="GO" id="GO:0007165">
    <property type="term" value="P:signal transduction"/>
    <property type="evidence" value="ECO:0007669"/>
    <property type="project" value="TreeGrafter"/>
</dbReference>
<evidence type="ECO:0000256" key="5">
    <source>
        <dbReference type="ARBA" id="ARBA00022840"/>
    </source>
</evidence>